<dbReference type="InterPro" id="IPR017871">
    <property type="entry name" value="ABC_transporter-like_CS"/>
</dbReference>
<dbReference type="Gene3D" id="3.40.50.300">
    <property type="entry name" value="P-loop containing nucleotide triphosphate hydrolases"/>
    <property type="match status" value="2"/>
</dbReference>
<comment type="caution">
    <text evidence="4">The sequence shown here is derived from an EMBL/GenBank/DDBJ whole genome shotgun (WGS) entry which is preliminary data.</text>
</comment>
<feature type="domain" description="ABC transporter" evidence="3">
    <location>
        <begin position="4"/>
        <end position="262"/>
    </location>
</feature>
<accession>A0ABY1JSE8</accession>
<evidence type="ECO:0000259" key="3">
    <source>
        <dbReference type="PROSITE" id="PS50893"/>
    </source>
</evidence>
<dbReference type="Pfam" id="PF00005">
    <property type="entry name" value="ABC_tran"/>
    <property type="match status" value="2"/>
</dbReference>
<dbReference type="InterPro" id="IPR003439">
    <property type="entry name" value="ABC_transporter-like_ATP-bd"/>
</dbReference>
<evidence type="ECO:0000256" key="1">
    <source>
        <dbReference type="ARBA" id="ARBA00022741"/>
    </source>
</evidence>
<dbReference type="InterPro" id="IPR051309">
    <property type="entry name" value="ABCF_ATPase"/>
</dbReference>
<evidence type="ECO:0000256" key="2">
    <source>
        <dbReference type="ARBA" id="ARBA00022840"/>
    </source>
</evidence>
<gene>
    <name evidence="4" type="ORF">SAMN05421578_103384</name>
</gene>
<keyword evidence="5" id="KW-1185">Reference proteome</keyword>
<dbReference type="InterPro" id="IPR027417">
    <property type="entry name" value="P-loop_NTPase"/>
</dbReference>
<dbReference type="GO" id="GO:0005524">
    <property type="term" value="F:ATP binding"/>
    <property type="evidence" value="ECO:0007669"/>
    <property type="project" value="UniProtKB-KW"/>
</dbReference>
<dbReference type="PROSITE" id="PS00211">
    <property type="entry name" value="ABC_TRANSPORTER_1"/>
    <property type="match status" value="1"/>
</dbReference>
<dbReference type="PANTHER" id="PTHR42855:SF2">
    <property type="entry name" value="DRUG RESISTANCE ABC TRANSPORTER,ATP-BINDING PROTEIN"/>
    <property type="match status" value="1"/>
</dbReference>
<keyword evidence="2 4" id="KW-0067">ATP-binding</keyword>
<dbReference type="InterPro" id="IPR003593">
    <property type="entry name" value="AAA+_ATPase"/>
</dbReference>
<dbReference type="EMBL" id="FTNK01000003">
    <property type="protein sequence ID" value="SIQ68946.1"/>
    <property type="molecule type" value="Genomic_DNA"/>
</dbReference>
<name>A0ABY1JSE8_9BACL</name>
<dbReference type="Proteomes" id="UP000186666">
    <property type="component" value="Unassembled WGS sequence"/>
</dbReference>
<dbReference type="NCBIfam" id="NF000355">
    <property type="entry name" value="ribo_prot_ABC_F"/>
    <property type="match status" value="1"/>
</dbReference>
<evidence type="ECO:0000313" key="4">
    <source>
        <dbReference type="EMBL" id="SIQ68946.1"/>
    </source>
</evidence>
<proteinExistence type="predicted"/>
<protein>
    <submittedName>
        <fullName evidence="4">ATP-binding cassette, subfamily F, member 3</fullName>
    </submittedName>
</protein>
<keyword evidence="1" id="KW-0547">Nucleotide-binding</keyword>
<organism evidence="4 5">
    <name type="scientific">Paenibacillus macquariensis</name>
    <dbReference type="NCBI Taxonomy" id="948756"/>
    <lineage>
        <taxon>Bacteria</taxon>
        <taxon>Bacillati</taxon>
        <taxon>Bacillota</taxon>
        <taxon>Bacilli</taxon>
        <taxon>Bacillales</taxon>
        <taxon>Paenibacillaceae</taxon>
        <taxon>Paenibacillus</taxon>
    </lineage>
</organism>
<sequence>MNIVRGRNLAKEWQGKVCFEQVDIDIYEGERLALFGSNGVGKTTLLEILAGEEEPTEGTIERGLPRSQWGFMKQTSEGLLRMTTLEAAQYDSTELYQIKCHMKRLEEELGHRANRMDSNQSLLEEYGDWLERYEQMDGFKWEVDVEKILNVLHIGAELWGIPFSQLSGGQKTRVRLASLLVHRPKFLVLDEPTNHLDESSILWLENWLTHYEGTVLFVSHDRTFLDHVATGVCELTNQGLKKYNGGYLDYRREKDREIREQESLYKQQQLARKALEESIRRYQEWFNKADQAASKQDMPSATSFYKSKAKKNISRYHAKQKEMERLDAQSVQKPRNAPGVKMQLEAEGFAARNLVELKKVTFGFTEQKPLFDKLDLVISRGDRLAVRGPNGMGKSTLLQLMMNKLIPQAGEVRAHPRLKIGYFSQELEGLNMEQTLLDSLLCLPDMTETYARTILGCFLFSRENVFKRIGDLSMGERCRAAFLQLYFSGANLLVLDEPTNYLDIATQEVIEEALQSYSGAFVVVSHDRMLVRKLANRLLTFSEAHKPRLFEGTVEEEEEYIQRRERVGTSGDSSQDNQRMALEWTLTRLLSDEGGTEMEEIERLQEIRMLQKAIKESLNKLR</sequence>
<evidence type="ECO:0000313" key="5">
    <source>
        <dbReference type="Proteomes" id="UP000186666"/>
    </source>
</evidence>
<dbReference type="InterPro" id="IPR032781">
    <property type="entry name" value="ABC_tran_Xtn"/>
</dbReference>
<dbReference type="PANTHER" id="PTHR42855">
    <property type="entry name" value="ABC TRANSPORTER ATP-BINDING SUBUNIT"/>
    <property type="match status" value="1"/>
</dbReference>
<dbReference type="RefSeq" id="WP_068582908.1">
    <property type="nucleotide sequence ID" value="NZ_FTNK01000003.1"/>
</dbReference>
<dbReference type="PROSITE" id="PS50893">
    <property type="entry name" value="ABC_TRANSPORTER_2"/>
    <property type="match status" value="2"/>
</dbReference>
<dbReference type="SMART" id="SM00382">
    <property type="entry name" value="AAA"/>
    <property type="match status" value="2"/>
</dbReference>
<feature type="domain" description="ABC transporter" evidence="3">
    <location>
        <begin position="355"/>
        <end position="570"/>
    </location>
</feature>
<reference evidence="4 5" key="1">
    <citation type="submission" date="2017-01" db="EMBL/GenBank/DDBJ databases">
        <authorList>
            <person name="Varghese N."/>
            <person name="Submissions S."/>
        </authorList>
    </citation>
    <scope>NUCLEOTIDE SEQUENCE [LARGE SCALE GENOMIC DNA]</scope>
    <source>
        <strain evidence="4 5">ATCC 23464</strain>
    </source>
</reference>
<dbReference type="Pfam" id="PF12848">
    <property type="entry name" value="ABC_tran_Xtn"/>
    <property type="match status" value="1"/>
</dbReference>
<dbReference type="CDD" id="cd03221">
    <property type="entry name" value="ABCF_EF-3"/>
    <property type="match status" value="2"/>
</dbReference>
<dbReference type="SUPFAM" id="SSF52540">
    <property type="entry name" value="P-loop containing nucleoside triphosphate hydrolases"/>
    <property type="match status" value="2"/>
</dbReference>